<dbReference type="AlphaFoldDB" id="A0AAD7GRW2"/>
<feature type="region of interest" description="Disordered" evidence="1">
    <location>
        <begin position="159"/>
        <end position="206"/>
    </location>
</feature>
<evidence type="ECO:0000313" key="2">
    <source>
        <dbReference type="EMBL" id="KAJ7703916.1"/>
    </source>
</evidence>
<sequence>MSTRAPAASIGRRQAEDFSGEHTYIACEKTADEKFDAPPKTADGAPHTKSPHVYLKVRTIQFEQRRTNSPPRPRARGAALRLDRPRPSPPKLKDTHISTLPAVAPPWTISPRAPDATPARILASEDIAESSRSNSTPRFKILASATRTRTLTLDYIPFGQVPQRTPSHPSIKSPPRPSHHPRNMSMNMDVFGTPNRTNLDEFRCAP</sequence>
<feature type="compositionally biased region" description="Basic and acidic residues" evidence="1">
    <location>
        <begin position="81"/>
        <end position="96"/>
    </location>
</feature>
<evidence type="ECO:0000256" key="1">
    <source>
        <dbReference type="SAM" id="MobiDB-lite"/>
    </source>
</evidence>
<comment type="caution">
    <text evidence="2">The sequence shown here is derived from an EMBL/GenBank/DDBJ whole genome shotgun (WGS) entry which is preliminary data.</text>
</comment>
<organism evidence="2 3">
    <name type="scientific">Mycena rosella</name>
    <name type="common">Pink bonnet</name>
    <name type="synonym">Agaricus rosellus</name>
    <dbReference type="NCBI Taxonomy" id="1033263"/>
    <lineage>
        <taxon>Eukaryota</taxon>
        <taxon>Fungi</taxon>
        <taxon>Dikarya</taxon>
        <taxon>Basidiomycota</taxon>
        <taxon>Agaricomycotina</taxon>
        <taxon>Agaricomycetes</taxon>
        <taxon>Agaricomycetidae</taxon>
        <taxon>Agaricales</taxon>
        <taxon>Marasmiineae</taxon>
        <taxon>Mycenaceae</taxon>
        <taxon>Mycena</taxon>
    </lineage>
</organism>
<proteinExistence type="predicted"/>
<feature type="region of interest" description="Disordered" evidence="1">
    <location>
        <begin position="1"/>
        <end position="96"/>
    </location>
</feature>
<dbReference type="Proteomes" id="UP001221757">
    <property type="component" value="Unassembled WGS sequence"/>
</dbReference>
<protein>
    <submittedName>
        <fullName evidence="2">Uncharacterized protein</fullName>
    </submittedName>
</protein>
<keyword evidence="3" id="KW-1185">Reference proteome</keyword>
<gene>
    <name evidence="2" type="ORF">B0H17DRAFT_1126956</name>
</gene>
<reference evidence="2" key="1">
    <citation type="submission" date="2023-03" db="EMBL/GenBank/DDBJ databases">
        <title>Massive genome expansion in bonnet fungi (Mycena s.s.) driven by repeated elements and novel gene families across ecological guilds.</title>
        <authorList>
            <consortium name="Lawrence Berkeley National Laboratory"/>
            <person name="Harder C.B."/>
            <person name="Miyauchi S."/>
            <person name="Viragh M."/>
            <person name="Kuo A."/>
            <person name="Thoen E."/>
            <person name="Andreopoulos B."/>
            <person name="Lu D."/>
            <person name="Skrede I."/>
            <person name="Drula E."/>
            <person name="Henrissat B."/>
            <person name="Morin E."/>
            <person name="Kohler A."/>
            <person name="Barry K."/>
            <person name="LaButti K."/>
            <person name="Morin E."/>
            <person name="Salamov A."/>
            <person name="Lipzen A."/>
            <person name="Mereny Z."/>
            <person name="Hegedus B."/>
            <person name="Baldrian P."/>
            <person name="Stursova M."/>
            <person name="Weitz H."/>
            <person name="Taylor A."/>
            <person name="Grigoriev I.V."/>
            <person name="Nagy L.G."/>
            <person name="Martin F."/>
            <person name="Kauserud H."/>
        </authorList>
    </citation>
    <scope>NUCLEOTIDE SEQUENCE</scope>
    <source>
        <strain evidence="2">CBHHK067</strain>
    </source>
</reference>
<accession>A0AAD7GRW2</accession>
<name>A0AAD7GRW2_MYCRO</name>
<evidence type="ECO:0000313" key="3">
    <source>
        <dbReference type="Proteomes" id="UP001221757"/>
    </source>
</evidence>
<dbReference type="EMBL" id="JARKIE010000011">
    <property type="protein sequence ID" value="KAJ7703916.1"/>
    <property type="molecule type" value="Genomic_DNA"/>
</dbReference>